<proteinExistence type="predicted"/>
<dbReference type="AlphaFoldDB" id="A8M120"/>
<dbReference type="EMBL" id="CP000850">
    <property type="protein sequence ID" value="ABV96490.1"/>
    <property type="molecule type" value="Genomic_DNA"/>
</dbReference>
<evidence type="ECO:0000256" key="1">
    <source>
        <dbReference type="SAM" id="MobiDB-lite"/>
    </source>
</evidence>
<accession>A8M120</accession>
<reference evidence="2" key="1">
    <citation type="submission" date="2007-10" db="EMBL/GenBank/DDBJ databases">
        <title>Complete sequence of Salinispora arenicola CNS-205.</title>
        <authorList>
            <consortium name="US DOE Joint Genome Institute"/>
            <person name="Copeland A."/>
            <person name="Lucas S."/>
            <person name="Lapidus A."/>
            <person name="Barry K."/>
            <person name="Glavina del Rio T."/>
            <person name="Dalin E."/>
            <person name="Tice H."/>
            <person name="Pitluck S."/>
            <person name="Foster B."/>
            <person name="Schmutz J."/>
            <person name="Larimer F."/>
            <person name="Land M."/>
            <person name="Hauser L."/>
            <person name="Kyrpides N."/>
            <person name="Ivanova N."/>
            <person name="Jensen P.R."/>
            <person name="Moore B.S."/>
            <person name="Penn K."/>
            <person name="Jenkins C."/>
            <person name="Udwary D."/>
            <person name="Xiang L."/>
            <person name="Gontang E."/>
            <person name="Richardson P."/>
        </authorList>
    </citation>
    <scope>NUCLEOTIDE SEQUENCE [LARGE SCALE GENOMIC DNA]</scope>
    <source>
        <strain evidence="2">CNS-205</strain>
    </source>
</reference>
<dbReference type="HOGENOM" id="CLU_2901555_0_0_11"/>
<feature type="compositionally biased region" description="Basic and acidic residues" evidence="1">
    <location>
        <begin position="34"/>
        <end position="43"/>
    </location>
</feature>
<dbReference type="KEGG" id="saq:Sare_0562"/>
<sequence>MTVHMAHTTLRVNRTRGNPTTPSRWCRSAHGPRSRTDDRLGRIGTSTERRLRWVEVIGFYGT</sequence>
<gene>
    <name evidence="2" type="ordered locus">Sare_0562</name>
</gene>
<protein>
    <submittedName>
        <fullName evidence="2">Uncharacterized protein</fullName>
    </submittedName>
</protein>
<organism evidence="2">
    <name type="scientific">Salinispora arenicola (strain CNS-205)</name>
    <dbReference type="NCBI Taxonomy" id="391037"/>
    <lineage>
        <taxon>Bacteria</taxon>
        <taxon>Bacillati</taxon>
        <taxon>Actinomycetota</taxon>
        <taxon>Actinomycetes</taxon>
        <taxon>Micromonosporales</taxon>
        <taxon>Micromonosporaceae</taxon>
        <taxon>Salinispora</taxon>
    </lineage>
</organism>
<feature type="compositionally biased region" description="Polar residues" evidence="1">
    <location>
        <begin position="10"/>
        <end position="23"/>
    </location>
</feature>
<evidence type="ECO:0000313" key="2">
    <source>
        <dbReference type="EMBL" id="ABV96490.1"/>
    </source>
</evidence>
<feature type="region of interest" description="Disordered" evidence="1">
    <location>
        <begin position="1"/>
        <end position="43"/>
    </location>
</feature>
<dbReference type="PATRIC" id="fig|391037.6.peg.575"/>
<name>A8M120_SALAI</name>